<evidence type="ECO:0000313" key="1">
    <source>
        <dbReference type="EMBL" id="PSB29087.1"/>
    </source>
</evidence>
<reference evidence="1 2" key="2">
    <citation type="submission" date="2018-03" db="EMBL/GenBank/DDBJ databases">
        <title>The ancient ancestry and fast evolution of plastids.</title>
        <authorList>
            <person name="Moore K.R."/>
            <person name="Magnabosco C."/>
            <person name="Momper L."/>
            <person name="Gold D.A."/>
            <person name="Bosak T."/>
            <person name="Fournier G.P."/>
        </authorList>
    </citation>
    <scope>NUCLEOTIDE SEQUENCE [LARGE SCALE GENOMIC DNA]</scope>
    <source>
        <strain evidence="1 2">ULC18</strain>
    </source>
</reference>
<sequence>MATFDTGNRSAAYDYAEELTQDSEAVLVTTSDQSYQVWVRLDTAATLQTGPTPKSSTGLALQFA</sequence>
<protein>
    <submittedName>
        <fullName evidence="1">Uncharacterized protein</fullName>
    </submittedName>
</protein>
<evidence type="ECO:0000313" key="2">
    <source>
        <dbReference type="Proteomes" id="UP000239576"/>
    </source>
</evidence>
<comment type="caution">
    <text evidence="1">The sequence shown here is derived from an EMBL/GenBank/DDBJ whole genome shotgun (WGS) entry which is preliminary data.</text>
</comment>
<gene>
    <name evidence="1" type="ORF">C7B82_12290</name>
</gene>
<dbReference type="RefSeq" id="WP_106256590.1">
    <property type="nucleotide sequence ID" value="NZ_CAWNSW010000118.1"/>
</dbReference>
<keyword evidence="2" id="KW-1185">Reference proteome</keyword>
<proteinExistence type="predicted"/>
<name>A0A2T1E8M2_9CYAN</name>
<reference evidence="2" key="1">
    <citation type="submission" date="2018-02" db="EMBL/GenBank/DDBJ databases">
        <authorList>
            <person name="Moore K."/>
            <person name="Momper L."/>
        </authorList>
    </citation>
    <scope>NUCLEOTIDE SEQUENCE [LARGE SCALE GENOMIC DNA]</scope>
    <source>
        <strain evidence="2">ULC18</strain>
    </source>
</reference>
<dbReference type="Proteomes" id="UP000239576">
    <property type="component" value="Unassembled WGS sequence"/>
</dbReference>
<organism evidence="1 2">
    <name type="scientific">Stenomitos frigidus ULC18</name>
    <dbReference type="NCBI Taxonomy" id="2107698"/>
    <lineage>
        <taxon>Bacteria</taxon>
        <taxon>Bacillati</taxon>
        <taxon>Cyanobacteriota</taxon>
        <taxon>Cyanophyceae</taxon>
        <taxon>Leptolyngbyales</taxon>
        <taxon>Leptolyngbyaceae</taxon>
        <taxon>Stenomitos</taxon>
    </lineage>
</organism>
<dbReference type="AlphaFoldDB" id="A0A2T1E8M2"/>
<accession>A0A2T1E8M2</accession>
<dbReference type="EMBL" id="PVWK01000067">
    <property type="protein sequence ID" value="PSB29087.1"/>
    <property type="molecule type" value="Genomic_DNA"/>
</dbReference>